<dbReference type="AlphaFoldDB" id="A0A2V3UB70"/>
<name>A0A2V3UB70_9HYPH</name>
<evidence type="ECO:0000313" key="4">
    <source>
        <dbReference type="Proteomes" id="UP000248021"/>
    </source>
</evidence>
<dbReference type="PANTHER" id="PTHR30432:SF1">
    <property type="entry name" value="DNA-BINDING TRANSCRIPTIONAL DUAL REGULATOR MODE"/>
    <property type="match status" value="1"/>
</dbReference>
<evidence type="ECO:0000313" key="3">
    <source>
        <dbReference type="EMBL" id="PXW61697.1"/>
    </source>
</evidence>
<proteinExistence type="predicted"/>
<keyword evidence="4" id="KW-1185">Reference proteome</keyword>
<gene>
    <name evidence="3" type="ORF">C7450_103215</name>
</gene>
<comment type="caution">
    <text evidence="3">The sequence shown here is derived from an EMBL/GenBank/DDBJ whole genome shotgun (WGS) entry which is preliminary data.</text>
</comment>
<sequence length="144" mass="15005">MANSKTAAAPHSAAPSPARGVTRLTHNPAGPAGRLTIRVDLGSQGALGPGKVRLMELIAETGSISAAGRAMEMSYRRAWLLIDSLNRAFRTPVVATQHGGSRGGGAVLTPLGQDLVARYRRLERNAHKAVADDLDAFAEALAAD</sequence>
<feature type="domain" description="HTH lysR-type" evidence="2">
    <location>
        <begin position="52"/>
        <end position="113"/>
    </location>
</feature>
<feature type="compositionally biased region" description="Low complexity" evidence="1">
    <location>
        <begin position="1"/>
        <end position="18"/>
    </location>
</feature>
<dbReference type="InterPro" id="IPR036388">
    <property type="entry name" value="WH-like_DNA-bd_sf"/>
</dbReference>
<accession>A0A2V3UB70</accession>
<organism evidence="3 4">
    <name type="scientific">Chelatococcus asaccharovorans</name>
    <dbReference type="NCBI Taxonomy" id="28210"/>
    <lineage>
        <taxon>Bacteria</taxon>
        <taxon>Pseudomonadati</taxon>
        <taxon>Pseudomonadota</taxon>
        <taxon>Alphaproteobacteria</taxon>
        <taxon>Hyphomicrobiales</taxon>
        <taxon>Chelatococcaceae</taxon>
        <taxon>Chelatococcus</taxon>
    </lineage>
</organism>
<dbReference type="Proteomes" id="UP000248021">
    <property type="component" value="Unassembled WGS sequence"/>
</dbReference>
<dbReference type="Pfam" id="PF00126">
    <property type="entry name" value="HTH_1"/>
    <property type="match status" value="1"/>
</dbReference>
<dbReference type="InterPro" id="IPR000847">
    <property type="entry name" value="LysR_HTH_N"/>
</dbReference>
<protein>
    <submittedName>
        <fullName evidence="3">Molybdate transport system regulatory protein</fullName>
    </submittedName>
</protein>
<dbReference type="RefSeq" id="WP_110374287.1">
    <property type="nucleotide sequence ID" value="NZ_JAHBRY010000001.1"/>
</dbReference>
<dbReference type="SUPFAM" id="SSF46785">
    <property type="entry name" value="Winged helix' DNA-binding domain"/>
    <property type="match status" value="1"/>
</dbReference>
<feature type="region of interest" description="Disordered" evidence="1">
    <location>
        <begin position="1"/>
        <end position="32"/>
    </location>
</feature>
<evidence type="ECO:0000259" key="2">
    <source>
        <dbReference type="Pfam" id="PF00126"/>
    </source>
</evidence>
<dbReference type="GO" id="GO:0003700">
    <property type="term" value="F:DNA-binding transcription factor activity"/>
    <property type="evidence" value="ECO:0007669"/>
    <property type="project" value="InterPro"/>
</dbReference>
<dbReference type="OrthoDB" id="9800709at2"/>
<dbReference type="Gene3D" id="1.10.10.10">
    <property type="entry name" value="Winged helix-like DNA-binding domain superfamily/Winged helix DNA-binding domain"/>
    <property type="match status" value="1"/>
</dbReference>
<dbReference type="EMBL" id="QJJK01000003">
    <property type="protein sequence ID" value="PXW61697.1"/>
    <property type="molecule type" value="Genomic_DNA"/>
</dbReference>
<dbReference type="InterPro" id="IPR051815">
    <property type="entry name" value="Molybdate_resp_trans_reg"/>
</dbReference>
<reference evidence="3 4" key="1">
    <citation type="submission" date="2018-05" db="EMBL/GenBank/DDBJ databases">
        <title>Genomic Encyclopedia of Type Strains, Phase IV (KMG-IV): sequencing the most valuable type-strain genomes for metagenomic binning, comparative biology and taxonomic classification.</title>
        <authorList>
            <person name="Goeker M."/>
        </authorList>
    </citation>
    <scope>NUCLEOTIDE SEQUENCE [LARGE SCALE GENOMIC DNA]</scope>
    <source>
        <strain evidence="3 4">DSM 6462</strain>
    </source>
</reference>
<evidence type="ECO:0000256" key="1">
    <source>
        <dbReference type="SAM" id="MobiDB-lite"/>
    </source>
</evidence>
<dbReference type="PANTHER" id="PTHR30432">
    <property type="entry name" value="TRANSCRIPTIONAL REGULATOR MODE"/>
    <property type="match status" value="1"/>
</dbReference>
<dbReference type="InterPro" id="IPR036390">
    <property type="entry name" value="WH_DNA-bd_sf"/>
</dbReference>